<dbReference type="OrthoDB" id="248120at2759"/>
<feature type="coiled-coil region" evidence="3">
    <location>
        <begin position="83"/>
        <end position="133"/>
    </location>
</feature>
<reference evidence="4" key="1">
    <citation type="submission" date="2021-11" db="EMBL/GenBank/DDBJ databases">
        <authorList>
            <consortium name="Genoscope - CEA"/>
            <person name="William W."/>
        </authorList>
    </citation>
    <scope>NUCLEOTIDE SEQUENCE</scope>
</reference>
<evidence type="ECO:0000256" key="2">
    <source>
        <dbReference type="ARBA" id="ARBA00023186"/>
    </source>
</evidence>
<sequence>MAANLNAQLEQEAGEELQAYKTLQGHVEQLLQSRGRFIQQRVENEAVRDELALDEGASVYKTVGPVLFKQDYDEVKENVAKRLEFIAKEVQKVDDQVKAKQEEQQKIGELIMKKQTELRAKAAEEAKKVYEEQMAKQA</sequence>
<comment type="similarity">
    <text evidence="1">Belongs to the prefoldin subunit beta family.</text>
</comment>
<evidence type="ECO:0008006" key="6">
    <source>
        <dbReference type="Google" id="ProtNLM"/>
    </source>
</evidence>
<gene>
    <name evidence="4" type="ORF">PECAL_6P04310</name>
</gene>
<proteinExistence type="inferred from homology"/>
<evidence type="ECO:0000256" key="1">
    <source>
        <dbReference type="ARBA" id="ARBA00008045"/>
    </source>
</evidence>
<keyword evidence="3" id="KW-0175">Coiled coil</keyword>
<dbReference type="Pfam" id="PF01920">
    <property type="entry name" value="Prefoldin_2"/>
    <property type="match status" value="1"/>
</dbReference>
<dbReference type="InterPro" id="IPR002777">
    <property type="entry name" value="PFD_beta-like"/>
</dbReference>
<dbReference type="CDD" id="cd23161">
    <property type="entry name" value="Prefoldin_6"/>
    <property type="match status" value="1"/>
</dbReference>
<dbReference type="GO" id="GO:0006457">
    <property type="term" value="P:protein folding"/>
    <property type="evidence" value="ECO:0007669"/>
    <property type="project" value="InterPro"/>
</dbReference>
<protein>
    <recommendedName>
        <fullName evidence="6">Prefoldin subunit 6</fullName>
    </recommendedName>
</protein>
<keyword evidence="5" id="KW-1185">Reference proteome</keyword>
<dbReference type="SUPFAM" id="SSF46579">
    <property type="entry name" value="Prefoldin"/>
    <property type="match status" value="1"/>
</dbReference>
<dbReference type="Proteomes" id="UP000789595">
    <property type="component" value="Unassembled WGS sequence"/>
</dbReference>
<organism evidence="4 5">
    <name type="scientific">Pelagomonas calceolata</name>
    <dbReference type="NCBI Taxonomy" id="35677"/>
    <lineage>
        <taxon>Eukaryota</taxon>
        <taxon>Sar</taxon>
        <taxon>Stramenopiles</taxon>
        <taxon>Ochrophyta</taxon>
        <taxon>Pelagophyceae</taxon>
        <taxon>Pelagomonadales</taxon>
        <taxon>Pelagomonadaceae</taxon>
        <taxon>Pelagomonas</taxon>
    </lineage>
</organism>
<dbReference type="GO" id="GO:0051082">
    <property type="term" value="F:unfolded protein binding"/>
    <property type="evidence" value="ECO:0007669"/>
    <property type="project" value="InterPro"/>
</dbReference>
<keyword evidence="2" id="KW-0143">Chaperone</keyword>
<comment type="caution">
    <text evidence="4">The sequence shown here is derived from an EMBL/GenBank/DDBJ whole genome shotgun (WGS) entry which is preliminary data.</text>
</comment>
<dbReference type="Gene3D" id="1.10.287.370">
    <property type="match status" value="1"/>
</dbReference>
<dbReference type="GO" id="GO:0051087">
    <property type="term" value="F:protein-folding chaperone binding"/>
    <property type="evidence" value="ECO:0007669"/>
    <property type="project" value="TreeGrafter"/>
</dbReference>
<name>A0A8J2SZE8_9STRA</name>
<evidence type="ECO:0000256" key="3">
    <source>
        <dbReference type="SAM" id="Coils"/>
    </source>
</evidence>
<evidence type="ECO:0000313" key="5">
    <source>
        <dbReference type="Proteomes" id="UP000789595"/>
    </source>
</evidence>
<accession>A0A8J2SZE8</accession>
<dbReference type="GO" id="GO:0051131">
    <property type="term" value="P:chaperone-mediated protein complex assembly"/>
    <property type="evidence" value="ECO:0007669"/>
    <property type="project" value="TreeGrafter"/>
</dbReference>
<dbReference type="PANTHER" id="PTHR21431:SF0">
    <property type="entry name" value="PREFOLDIN SUBUNIT 6"/>
    <property type="match status" value="1"/>
</dbReference>
<dbReference type="AlphaFoldDB" id="A0A8J2SZE8"/>
<dbReference type="InterPro" id="IPR009053">
    <property type="entry name" value="Prefoldin"/>
</dbReference>
<evidence type="ECO:0000313" key="4">
    <source>
        <dbReference type="EMBL" id="CAH0378834.1"/>
    </source>
</evidence>
<dbReference type="GO" id="GO:0005737">
    <property type="term" value="C:cytoplasm"/>
    <property type="evidence" value="ECO:0007669"/>
    <property type="project" value="TreeGrafter"/>
</dbReference>
<dbReference type="PANTHER" id="PTHR21431">
    <property type="entry name" value="PREFOLDIN SUBUNIT 6"/>
    <property type="match status" value="1"/>
</dbReference>
<dbReference type="EMBL" id="CAKKNE010000006">
    <property type="protein sequence ID" value="CAH0378834.1"/>
    <property type="molecule type" value="Genomic_DNA"/>
</dbReference>
<dbReference type="GO" id="GO:0016272">
    <property type="term" value="C:prefoldin complex"/>
    <property type="evidence" value="ECO:0007669"/>
    <property type="project" value="InterPro"/>
</dbReference>